<evidence type="ECO:0000313" key="4">
    <source>
        <dbReference type="Proteomes" id="UP000175968"/>
    </source>
</evidence>
<reference evidence="3 4" key="1">
    <citation type="submission" date="2016-10" db="EMBL/GenBank/DDBJ databases">
        <title>Flavobacterium gilvum sp. nov., isolated from stream water.</title>
        <authorList>
            <person name="Shin S.-K."/>
            <person name="Cho Y.-J."/>
            <person name="Yi H."/>
        </authorList>
    </citation>
    <scope>NUCLEOTIDE SEQUENCE [LARGE SCALE GENOMIC DNA]</scope>
    <source>
        <strain evidence="3 4">EM1308</strain>
    </source>
</reference>
<proteinExistence type="predicted"/>
<dbReference type="PANTHER" id="PTHR24164:SF4">
    <property type="entry name" value="RELA-ASSOCIATED INHIBITOR"/>
    <property type="match status" value="1"/>
</dbReference>
<dbReference type="KEGG" id="fgl:EM308_16620"/>
<dbReference type="GO" id="GO:0006357">
    <property type="term" value="P:regulation of transcription by RNA polymerase II"/>
    <property type="evidence" value="ECO:0007669"/>
    <property type="project" value="TreeGrafter"/>
</dbReference>
<feature type="repeat" description="ANK" evidence="1">
    <location>
        <begin position="38"/>
        <end position="70"/>
    </location>
</feature>
<dbReference type="AlphaFoldDB" id="A0AAC9N711"/>
<dbReference type="PANTHER" id="PTHR24164">
    <property type="entry name" value="RELA-ASSOCIATED INHIBITOR"/>
    <property type="match status" value="1"/>
</dbReference>
<dbReference type="PROSITE" id="PS50297">
    <property type="entry name" value="ANK_REP_REGION"/>
    <property type="match status" value="2"/>
</dbReference>
<dbReference type="SUPFAM" id="SSF48403">
    <property type="entry name" value="Ankyrin repeat"/>
    <property type="match status" value="1"/>
</dbReference>
<dbReference type="Proteomes" id="UP000175968">
    <property type="component" value="Chromosome"/>
</dbReference>
<sequence length="128" mass="14289">MKKSIFFLGIALFTFITISTASNTISEVKKEKITIDYDEITPLCVAIIKGDLEIVKKFVEYGTDVNQKSNGLTPLMIAARSNKVEIVKYLLQNPSVKINEKDSNGFTALKYAEISNATDTIEILKNHK</sequence>
<dbReference type="PROSITE" id="PS50088">
    <property type="entry name" value="ANK_REPEAT"/>
    <property type="match status" value="2"/>
</dbReference>
<dbReference type="Gene3D" id="1.25.40.20">
    <property type="entry name" value="Ankyrin repeat-containing domain"/>
    <property type="match status" value="1"/>
</dbReference>
<organism evidence="3 4">
    <name type="scientific">Flavobacterium gilvum</name>
    <dbReference type="NCBI Taxonomy" id="1492737"/>
    <lineage>
        <taxon>Bacteria</taxon>
        <taxon>Pseudomonadati</taxon>
        <taxon>Bacteroidota</taxon>
        <taxon>Flavobacteriia</taxon>
        <taxon>Flavobacteriales</taxon>
        <taxon>Flavobacteriaceae</taxon>
        <taxon>Flavobacterium</taxon>
    </lineage>
</organism>
<gene>
    <name evidence="3" type="ORF">EM308_16620</name>
</gene>
<protein>
    <recommendedName>
        <fullName evidence="5">Ankyrin</fullName>
    </recommendedName>
</protein>
<feature type="chain" id="PRO_5042078619" description="Ankyrin" evidence="2">
    <location>
        <begin position="22"/>
        <end position="128"/>
    </location>
</feature>
<dbReference type="EMBL" id="CP017479">
    <property type="protein sequence ID" value="AOW10977.1"/>
    <property type="molecule type" value="Genomic_DNA"/>
</dbReference>
<feature type="repeat" description="ANK" evidence="1">
    <location>
        <begin position="70"/>
        <end position="93"/>
    </location>
</feature>
<evidence type="ECO:0000256" key="2">
    <source>
        <dbReference type="SAM" id="SignalP"/>
    </source>
</evidence>
<dbReference type="RefSeq" id="WP_035640577.1">
    <property type="nucleotide sequence ID" value="NZ_CP017479.1"/>
</dbReference>
<dbReference type="InterPro" id="IPR002110">
    <property type="entry name" value="Ankyrin_rpt"/>
</dbReference>
<dbReference type="Pfam" id="PF12796">
    <property type="entry name" value="Ank_2"/>
    <property type="match status" value="1"/>
</dbReference>
<dbReference type="SMART" id="SM00248">
    <property type="entry name" value="ANK"/>
    <property type="match status" value="2"/>
</dbReference>
<keyword evidence="4" id="KW-1185">Reference proteome</keyword>
<dbReference type="InterPro" id="IPR036770">
    <property type="entry name" value="Ankyrin_rpt-contain_sf"/>
</dbReference>
<name>A0AAC9N711_9FLAO</name>
<keyword evidence="2" id="KW-0732">Signal</keyword>
<keyword evidence="1" id="KW-0040">ANK repeat</keyword>
<feature type="signal peptide" evidence="2">
    <location>
        <begin position="1"/>
        <end position="21"/>
    </location>
</feature>
<accession>A0AAC9N711</accession>
<evidence type="ECO:0000256" key="1">
    <source>
        <dbReference type="PROSITE-ProRule" id="PRU00023"/>
    </source>
</evidence>
<dbReference type="InterPro" id="IPR028320">
    <property type="entry name" value="iASPP"/>
</dbReference>
<evidence type="ECO:0008006" key="5">
    <source>
        <dbReference type="Google" id="ProtNLM"/>
    </source>
</evidence>
<evidence type="ECO:0000313" key="3">
    <source>
        <dbReference type="EMBL" id="AOW10977.1"/>
    </source>
</evidence>